<keyword evidence="4" id="KW-0560">Oxidoreductase</keyword>
<dbReference type="Pfam" id="PF07992">
    <property type="entry name" value="Pyr_redox_2"/>
    <property type="match status" value="1"/>
</dbReference>
<dbReference type="PANTHER" id="PTHR42913:SF9">
    <property type="entry name" value="SLR1591 PROTEIN"/>
    <property type="match status" value="1"/>
</dbReference>
<dbReference type="InterPro" id="IPR023753">
    <property type="entry name" value="FAD/NAD-binding_dom"/>
</dbReference>
<dbReference type="Gene3D" id="3.50.50.100">
    <property type="match status" value="1"/>
</dbReference>
<proteinExistence type="predicted"/>
<gene>
    <name evidence="6" type="ORF">GGQ88_000013</name>
</gene>
<evidence type="ECO:0000313" key="6">
    <source>
        <dbReference type="EMBL" id="MBB3858773.1"/>
    </source>
</evidence>
<comment type="caution">
    <text evidence="6">The sequence shown here is derived from an EMBL/GenBank/DDBJ whole genome shotgun (WGS) entry which is preliminary data.</text>
</comment>
<dbReference type="InterPro" id="IPR051169">
    <property type="entry name" value="NADH-Q_oxidoreductase"/>
</dbReference>
<evidence type="ECO:0000256" key="4">
    <source>
        <dbReference type="ARBA" id="ARBA00023002"/>
    </source>
</evidence>
<dbReference type="PANTHER" id="PTHR42913">
    <property type="entry name" value="APOPTOSIS-INDUCING FACTOR 1"/>
    <property type="match status" value="1"/>
</dbReference>
<evidence type="ECO:0000256" key="3">
    <source>
        <dbReference type="ARBA" id="ARBA00022827"/>
    </source>
</evidence>
<evidence type="ECO:0000256" key="2">
    <source>
        <dbReference type="ARBA" id="ARBA00022630"/>
    </source>
</evidence>
<dbReference type="EMBL" id="JACICY010000001">
    <property type="protein sequence ID" value="MBB3858773.1"/>
    <property type="molecule type" value="Genomic_DNA"/>
</dbReference>
<evidence type="ECO:0000256" key="1">
    <source>
        <dbReference type="ARBA" id="ARBA00001974"/>
    </source>
</evidence>
<keyword evidence="7" id="KW-1185">Reference proteome</keyword>
<dbReference type="GO" id="GO:0019646">
    <property type="term" value="P:aerobic electron transport chain"/>
    <property type="evidence" value="ECO:0007669"/>
    <property type="project" value="TreeGrafter"/>
</dbReference>
<dbReference type="GO" id="GO:0003955">
    <property type="term" value="F:NAD(P)H dehydrogenase (quinone) activity"/>
    <property type="evidence" value="ECO:0007669"/>
    <property type="project" value="TreeGrafter"/>
</dbReference>
<sequence>MLADWARQPLADTTRVLVTSSRHSVYSGMVPGWLAGIYDRKQLLIDLAPLAERAGAELVIAEVTGVDPVRQSLQLSTGVEMGFDLLSLAIGGEIESVCFSSLGKDVLPIRPMDEFIHRWQELRQSGLRLHVGGIGGGAAGVELILGVDAALRTAGRRGKVALIAPADGFLAGHATKVRNLALAELARREIEVHFASAEATGDALVLSNGEHLSFDVVIVATGSRAPGWIKASGLACSDDGFVSVGAEMRSVSHPAIFAAGDIIERVDRKLARSGVHAVKAGPVLAANLRAVVCGGKLRQYQPSGRTLYLLATGDRRAILSWGGFATVGRLAWWLKDQIDRRFVRRYS</sequence>
<dbReference type="AlphaFoldDB" id="A0A7W5ZRP4"/>
<evidence type="ECO:0000259" key="5">
    <source>
        <dbReference type="Pfam" id="PF07992"/>
    </source>
</evidence>
<protein>
    <submittedName>
        <fullName evidence="6">NADH dehydrogenase FAD-containing subunit</fullName>
    </submittedName>
</protein>
<feature type="domain" description="FAD/NAD(P)-binding" evidence="5">
    <location>
        <begin position="16"/>
        <end position="268"/>
    </location>
</feature>
<keyword evidence="2" id="KW-0285">Flavoprotein</keyword>
<dbReference type="InterPro" id="IPR036188">
    <property type="entry name" value="FAD/NAD-bd_sf"/>
</dbReference>
<organism evidence="6 7">
    <name type="scientific">Novosphingobium hassiacum</name>
    <dbReference type="NCBI Taxonomy" id="173676"/>
    <lineage>
        <taxon>Bacteria</taxon>
        <taxon>Pseudomonadati</taxon>
        <taxon>Pseudomonadota</taxon>
        <taxon>Alphaproteobacteria</taxon>
        <taxon>Sphingomonadales</taxon>
        <taxon>Sphingomonadaceae</taxon>
        <taxon>Novosphingobium</taxon>
    </lineage>
</organism>
<dbReference type="SUPFAM" id="SSF51905">
    <property type="entry name" value="FAD/NAD(P)-binding domain"/>
    <property type="match status" value="2"/>
</dbReference>
<keyword evidence="3" id="KW-0274">FAD</keyword>
<comment type="cofactor">
    <cofactor evidence="1">
        <name>FAD</name>
        <dbReference type="ChEBI" id="CHEBI:57692"/>
    </cofactor>
</comment>
<dbReference type="Proteomes" id="UP000562395">
    <property type="component" value="Unassembled WGS sequence"/>
</dbReference>
<reference evidence="6 7" key="1">
    <citation type="submission" date="2020-08" db="EMBL/GenBank/DDBJ databases">
        <title>Genomic Encyclopedia of Type Strains, Phase IV (KMG-IV): sequencing the most valuable type-strain genomes for metagenomic binning, comparative biology and taxonomic classification.</title>
        <authorList>
            <person name="Goeker M."/>
        </authorList>
    </citation>
    <scope>NUCLEOTIDE SEQUENCE [LARGE SCALE GENOMIC DNA]</scope>
    <source>
        <strain evidence="6 7">DSM 14552</strain>
    </source>
</reference>
<name>A0A7W5ZRP4_9SPHN</name>
<evidence type="ECO:0000313" key="7">
    <source>
        <dbReference type="Proteomes" id="UP000562395"/>
    </source>
</evidence>
<accession>A0A7W5ZRP4</accession>